<sequence length="398" mass="42608">MHPPARHGDLRDPAIGDGDTVVLIDGLYHQAPALRHKEILAAMGRGVSVVGAASIGALRAAELRPFGMIGVGAVFRAYASGEIDGDDEVAVGQEPGGRQRALTWPLVNVRHALRLAQDEGIADARTCARLLEPLRAVYYPQRSTAAVLAVLRREGAAHLGEWLRERRADDPHFGDLKRLDAMKAIEAAVSGALPPQPGRAPAGLWDTGYHRRWVNEAVSEDVDGFTLATADRLAYQQLFDPGFPGRWAAWLEHRSQQPGDGPGVPLAERMARLAGDGDGVPPVYAVLRPVLDLTDRQTVGLLLAGETAADRAAIARYAARNAEVTRAHPGFRPEAVVDGAARRVLLQLWQPGPEDLDGEALPRGLGSGQHAVEALKTFLLGFLADARAARPAEVADAR</sequence>
<dbReference type="RefSeq" id="WP_380223903.1">
    <property type="nucleotide sequence ID" value="NZ_JBHSOF010000003.1"/>
</dbReference>
<reference evidence="3" key="1">
    <citation type="journal article" date="2019" name="Int. J. Syst. Evol. Microbiol.">
        <title>The Global Catalogue of Microorganisms (GCM) 10K type strain sequencing project: providing services to taxonomists for standard genome sequencing and annotation.</title>
        <authorList>
            <consortium name="The Broad Institute Genomics Platform"/>
            <consortium name="The Broad Institute Genome Sequencing Center for Infectious Disease"/>
            <person name="Wu L."/>
            <person name="Ma J."/>
        </authorList>
    </citation>
    <scope>NUCLEOTIDE SEQUENCE [LARGE SCALE GENOMIC DNA]</scope>
    <source>
        <strain evidence="3">CGMCC 4.1437</strain>
    </source>
</reference>
<accession>A0ABW0WVJ5</accession>
<evidence type="ECO:0000313" key="3">
    <source>
        <dbReference type="Proteomes" id="UP001595975"/>
    </source>
</evidence>
<protein>
    <submittedName>
        <fullName evidence="2">TfuA-like protein</fullName>
    </submittedName>
</protein>
<proteinExistence type="predicted"/>
<comment type="caution">
    <text evidence="2">The sequence shown here is derived from an EMBL/GenBank/DDBJ whole genome shotgun (WGS) entry which is preliminary data.</text>
</comment>
<organism evidence="2 3">
    <name type="scientific">Kitasatospora misakiensis</name>
    <dbReference type="NCBI Taxonomy" id="67330"/>
    <lineage>
        <taxon>Bacteria</taxon>
        <taxon>Bacillati</taxon>
        <taxon>Actinomycetota</taxon>
        <taxon>Actinomycetes</taxon>
        <taxon>Kitasatosporales</taxon>
        <taxon>Streptomycetaceae</taxon>
        <taxon>Kitasatospora</taxon>
    </lineage>
</organism>
<feature type="domain" description="TfuA-like core" evidence="1">
    <location>
        <begin position="25"/>
        <end position="143"/>
    </location>
</feature>
<evidence type="ECO:0000313" key="2">
    <source>
        <dbReference type="EMBL" id="MFC5662307.1"/>
    </source>
</evidence>
<name>A0ABW0WVJ5_9ACTN</name>
<dbReference type="Proteomes" id="UP001595975">
    <property type="component" value="Unassembled WGS sequence"/>
</dbReference>
<keyword evidence="3" id="KW-1185">Reference proteome</keyword>
<gene>
    <name evidence="2" type="ORF">ACFP3U_04855</name>
</gene>
<dbReference type="InterPro" id="IPR012924">
    <property type="entry name" value="TfuA_core"/>
</dbReference>
<dbReference type="EMBL" id="JBHSOF010000003">
    <property type="protein sequence ID" value="MFC5662307.1"/>
    <property type="molecule type" value="Genomic_DNA"/>
</dbReference>
<dbReference type="Pfam" id="PF07812">
    <property type="entry name" value="TfuA"/>
    <property type="match status" value="1"/>
</dbReference>
<evidence type="ECO:0000259" key="1">
    <source>
        <dbReference type="Pfam" id="PF07812"/>
    </source>
</evidence>